<dbReference type="InterPro" id="IPR051460">
    <property type="entry name" value="HdrC_iron-sulfur_subunit"/>
</dbReference>
<evidence type="ECO:0000256" key="1">
    <source>
        <dbReference type="ARBA" id="ARBA00022723"/>
    </source>
</evidence>
<dbReference type="PANTHER" id="PTHR43255">
    <property type="entry name" value="IRON-SULFUR-BINDING OXIDOREDUCTASE FADF-RELATED-RELATED"/>
    <property type="match status" value="1"/>
</dbReference>
<dbReference type="AlphaFoldDB" id="A0A953JGE7"/>
<dbReference type="InterPro" id="IPR017900">
    <property type="entry name" value="4Fe4S_Fe_S_CS"/>
</dbReference>
<proteinExistence type="predicted"/>
<comment type="caution">
    <text evidence="4">The sequence shown here is derived from an EMBL/GenBank/DDBJ whole genome shotgun (WGS) entry which is preliminary data.</text>
</comment>
<organism evidence="4 5">
    <name type="scientific">Candidatus Nitrobium versatile</name>
    <dbReference type="NCBI Taxonomy" id="2884831"/>
    <lineage>
        <taxon>Bacteria</taxon>
        <taxon>Pseudomonadati</taxon>
        <taxon>Nitrospirota</taxon>
        <taxon>Nitrospiria</taxon>
        <taxon>Nitrospirales</taxon>
        <taxon>Nitrospiraceae</taxon>
        <taxon>Candidatus Nitrobium</taxon>
    </lineage>
</organism>
<dbReference type="PANTHER" id="PTHR43255:SF2">
    <property type="entry name" value="HETERODISULFIDE REDUCTASE RELATED PROTEIN"/>
    <property type="match status" value="1"/>
</dbReference>
<dbReference type="GO" id="GO:0046872">
    <property type="term" value="F:metal ion binding"/>
    <property type="evidence" value="ECO:0007669"/>
    <property type="project" value="UniProtKB-KW"/>
</dbReference>
<dbReference type="PROSITE" id="PS00198">
    <property type="entry name" value="4FE4S_FER_1"/>
    <property type="match status" value="1"/>
</dbReference>
<dbReference type="InterPro" id="IPR009051">
    <property type="entry name" value="Helical_ferredxn"/>
</dbReference>
<dbReference type="GO" id="GO:0005886">
    <property type="term" value="C:plasma membrane"/>
    <property type="evidence" value="ECO:0007669"/>
    <property type="project" value="TreeGrafter"/>
</dbReference>
<dbReference type="Pfam" id="PF13534">
    <property type="entry name" value="Fer4_17"/>
    <property type="match status" value="1"/>
</dbReference>
<evidence type="ECO:0000256" key="2">
    <source>
        <dbReference type="ARBA" id="ARBA00023004"/>
    </source>
</evidence>
<dbReference type="Proteomes" id="UP000705867">
    <property type="component" value="Unassembled WGS sequence"/>
</dbReference>
<keyword evidence="2" id="KW-0408">Iron</keyword>
<reference evidence="4" key="1">
    <citation type="journal article" date="2021" name="bioRxiv">
        <title>Unraveling nitrogen, sulfur and carbon metabolic pathways and microbial community transcriptional responses to substrate deprivation and toxicity stresses in a bioreactor mimicking anoxic brackish coastal sediment conditions.</title>
        <authorList>
            <person name="Martins P.D."/>
            <person name="Echeveste M.J."/>
            <person name="Arshad A."/>
            <person name="Kurth J."/>
            <person name="Ouboter H."/>
            <person name="Jetten M.S.M."/>
            <person name="Welte C.U."/>
        </authorList>
    </citation>
    <scope>NUCLEOTIDE SEQUENCE</scope>
    <source>
        <strain evidence="4">MAG_39</strain>
    </source>
</reference>
<evidence type="ECO:0000256" key="3">
    <source>
        <dbReference type="ARBA" id="ARBA00023014"/>
    </source>
</evidence>
<gene>
    <name evidence="4" type="ORF">K8I29_14710</name>
</gene>
<dbReference type="Gene3D" id="1.10.1060.10">
    <property type="entry name" value="Alpha-helical ferredoxin"/>
    <property type="match status" value="1"/>
</dbReference>
<evidence type="ECO:0000313" key="5">
    <source>
        <dbReference type="Proteomes" id="UP000705867"/>
    </source>
</evidence>
<dbReference type="GO" id="GO:0051536">
    <property type="term" value="F:iron-sulfur cluster binding"/>
    <property type="evidence" value="ECO:0007669"/>
    <property type="project" value="UniProtKB-KW"/>
</dbReference>
<sequence>MSSTALQYESELAKPLLQEIMERSGQNLLACYQCRRCAAGCPVGDETEGVTPDRLIRMILLGDTKEALNNLLVWKCVACYTCGTRCPNNIQTARINETLKHMSKEAHAEPLLPKVASFHGAFMKAASHFGRFNEVEFMGIYEMENTAHELKRGRWKAIFDEMRTTARLGLSMMKIRRMHFRLEKVKKLSEVKSLYKKSTERKVTGC</sequence>
<name>A0A953JGE7_9BACT</name>
<keyword evidence="3" id="KW-0411">Iron-sulfur</keyword>
<protein>
    <submittedName>
        <fullName evidence="4">4Fe-4S dicluster domain-containing protein</fullName>
    </submittedName>
</protein>
<dbReference type="SUPFAM" id="SSF54862">
    <property type="entry name" value="4Fe-4S ferredoxins"/>
    <property type="match status" value="1"/>
</dbReference>
<keyword evidence="1" id="KW-0479">Metal-binding</keyword>
<reference evidence="4" key="2">
    <citation type="submission" date="2021-08" db="EMBL/GenBank/DDBJ databases">
        <authorList>
            <person name="Dalcin Martins P."/>
        </authorList>
    </citation>
    <scope>NUCLEOTIDE SEQUENCE</scope>
    <source>
        <strain evidence="4">MAG_39</strain>
    </source>
</reference>
<evidence type="ECO:0000313" key="4">
    <source>
        <dbReference type="EMBL" id="MBZ0157446.1"/>
    </source>
</evidence>
<dbReference type="EMBL" id="JAIOIV010000114">
    <property type="protein sequence ID" value="MBZ0157446.1"/>
    <property type="molecule type" value="Genomic_DNA"/>
</dbReference>
<accession>A0A953JGE7</accession>